<dbReference type="Gene3D" id="1.20.120.1490">
    <property type="match status" value="1"/>
</dbReference>
<organism evidence="2 3">
    <name type="scientific">Desulfocurvibacter africanus PCS</name>
    <dbReference type="NCBI Taxonomy" id="1262666"/>
    <lineage>
        <taxon>Bacteria</taxon>
        <taxon>Pseudomonadati</taxon>
        <taxon>Thermodesulfobacteriota</taxon>
        <taxon>Desulfovibrionia</taxon>
        <taxon>Desulfovibrionales</taxon>
        <taxon>Desulfovibrionaceae</taxon>
        <taxon>Desulfocurvibacter</taxon>
    </lineage>
</organism>
<dbReference type="PROSITE" id="PS51257">
    <property type="entry name" value="PROKAR_LIPOPROTEIN"/>
    <property type="match status" value="1"/>
</dbReference>
<accession>M5PX99</accession>
<sequence>MKSIWKWATLLLMALALLSLQACGHYGHRRSGYYGSQSVNSTYYEETANLRSEIAADRAELDALMRSPDPDPERARNLAQEISRNEERLRTLQANSQGYGACPYGW</sequence>
<name>M5PX99_DESAF</name>
<dbReference type="RefSeq" id="WP_005983204.1">
    <property type="nucleotide sequence ID" value="NZ_AOSV01000003.1"/>
</dbReference>
<evidence type="ECO:0000313" key="2">
    <source>
        <dbReference type="EMBL" id="EMG38605.1"/>
    </source>
</evidence>
<evidence type="ECO:0000313" key="3">
    <source>
        <dbReference type="Proteomes" id="UP000011922"/>
    </source>
</evidence>
<proteinExistence type="predicted"/>
<dbReference type="AlphaFoldDB" id="M5PX99"/>
<reference evidence="2 3" key="1">
    <citation type="journal article" date="2013" name="Genome Announc.">
        <title>Draft Genome Sequence for Desulfovibrio africanus Strain PCS.</title>
        <authorList>
            <person name="Brown S.D."/>
            <person name="Utturkar S.M."/>
            <person name="Arkin A.P."/>
            <person name="Deutschbauer A.M."/>
            <person name="Elias D.A."/>
            <person name="Hazen T.C."/>
            <person name="Chakraborty R."/>
        </authorList>
    </citation>
    <scope>NUCLEOTIDE SEQUENCE [LARGE SCALE GENOMIC DNA]</scope>
    <source>
        <strain evidence="2 3">PCS</strain>
    </source>
</reference>
<protein>
    <submittedName>
        <fullName evidence="2">Heavy-metal resistance</fullName>
    </submittedName>
</protein>
<evidence type="ECO:0000256" key="1">
    <source>
        <dbReference type="SAM" id="SignalP"/>
    </source>
</evidence>
<comment type="caution">
    <text evidence="2">The sequence shown here is derived from an EMBL/GenBank/DDBJ whole genome shotgun (WGS) entry which is preliminary data.</text>
</comment>
<keyword evidence="1" id="KW-0732">Signal</keyword>
<dbReference type="EMBL" id="AOSV01000003">
    <property type="protein sequence ID" value="EMG38605.1"/>
    <property type="molecule type" value="Genomic_DNA"/>
</dbReference>
<gene>
    <name evidence="2" type="ORF">PCS_00235</name>
</gene>
<dbReference type="Proteomes" id="UP000011922">
    <property type="component" value="Unassembled WGS sequence"/>
</dbReference>
<feature type="signal peptide" evidence="1">
    <location>
        <begin position="1"/>
        <end position="24"/>
    </location>
</feature>
<feature type="chain" id="PRO_5004069488" evidence="1">
    <location>
        <begin position="25"/>
        <end position="106"/>
    </location>
</feature>
<dbReference type="PATRIC" id="fig|1262666.3.peg.233"/>